<organism evidence="7 8">
    <name type="scientific">Agrilus planipennis</name>
    <name type="common">Emerald ash borer</name>
    <name type="synonym">Agrilus marcopoli</name>
    <dbReference type="NCBI Taxonomy" id="224129"/>
    <lineage>
        <taxon>Eukaryota</taxon>
        <taxon>Metazoa</taxon>
        <taxon>Ecdysozoa</taxon>
        <taxon>Arthropoda</taxon>
        <taxon>Hexapoda</taxon>
        <taxon>Insecta</taxon>
        <taxon>Pterygota</taxon>
        <taxon>Neoptera</taxon>
        <taxon>Endopterygota</taxon>
        <taxon>Coleoptera</taxon>
        <taxon>Polyphaga</taxon>
        <taxon>Elateriformia</taxon>
        <taxon>Buprestoidea</taxon>
        <taxon>Buprestidae</taxon>
        <taxon>Agrilinae</taxon>
        <taxon>Agrilus</taxon>
    </lineage>
</organism>
<dbReference type="RefSeq" id="XP_018320534.1">
    <property type="nucleotide sequence ID" value="XM_018465032.2"/>
</dbReference>
<protein>
    <submittedName>
        <fullName evidence="8">Uncharacterized protein LOC108733740</fullName>
    </submittedName>
</protein>
<dbReference type="FunCoup" id="A0A1W4W8Z3">
    <property type="interactions" value="36"/>
</dbReference>
<dbReference type="Proteomes" id="UP000192223">
    <property type="component" value="Unplaced"/>
</dbReference>
<sequence>MYRKTQCAIFNSIKKTSKQQFLRNYSNYSGEINVGEEVMLAINSRKPVVALESTIITHGMPFPDNAKCALEVERIVRAQGAVPATIGILGGKVKVGLSEKEIERLAESKNAVKVSRRDFGHAISNKKDGGTTVAGTLIVAEKVNIPIFATGGIGGVHREAEATFDISADLVELGRNPTAVISSGVKSILDIPKTLEYLETQGVLVTSFGNSTQFPAFYSRLSGCSSPYSVKDAVEAANLLKSHLDMNLGSGLLIAVPIPEEYAINEEEIETAIKAALNDASEKGIKGKLITPFLLERIAVITRGRSLIANVALIKNNARVAADIAVQYNKLIYDSKSESDGFADNGRQVNDSKGPVIVGGSVVDCCATLKSSELVVDGRTQEAKFRISAGGVGRNICEALEKLGTIPTFISAVGDDDRGDFLLSSIGKKSRLYVPKLKNQRTSQFIVVLDNNGECKLLLGDGDIHKLITPKMVLDAEKIIKESPLIVFDGNLSRETVSTLLHLAEKHNIPGE</sequence>
<dbReference type="Gene3D" id="3.40.1790.10">
    <property type="entry name" value="Indigoidine synthase domain"/>
    <property type="match status" value="1"/>
</dbReference>
<dbReference type="HAMAP" id="MF_01876">
    <property type="entry name" value="PsiMP_glycosidase"/>
    <property type="match status" value="1"/>
</dbReference>
<dbReference type="InterPro" id="IPR029056">
    <property type="entry name" value="Ribokinase-like"/>
</dbReference>
<dbReference type="InterPro" id="IPR011611">
    <property type="entry name" value="PfkB_dom"/>
</dbReference>
<evidence type="ECO:0000256" key="4">
    <source>
        <dbReference type="ARBA" id="ARBA00023239"/>
    </source>
</evidence>
<dbReference type="Pfam" id="PF04227">
    <property type="entry name" value="Indigoidine_A"/>
    <property type="match status" value="1"/>
</dbReference>
<dbReference type="GO" id="GO:0004730">
    <property type="term" value="F:pseudouridylate synthase activity"/>
    <property type="evidence" value="ECO:0007669"/>
    <property type="project" value="InterPro"/>
</dbReference>
<name>A0A1W4W8Z3_AGRPL</name>
<dbReference type="GeneID" id="108733740"/>
<keyword evidence="7" id="KW-1185">Reference proteome</keyword>
<keyword evidence="2" id="KW-0378">Hydrolase</keyword>
<keyword evidence="1" id="KW-0479">Metal-binding</keyword>
<dbReference type="PANTHER" id="PTHR42909">
    <property type="entry name" value="ZGC:136858"/>
    <property type="match status" value="1"/>
</dbReference>
<dbReference type="InParanoid" id="A0A1W4W8Z3"/>
<dbReference type="GO" id="GO:0016798">
    <property type="term" value="F:hydrolase activity, acting on glycosyl bonds"/>
    <property type="evidence" value="ECO:0007669"/>
    <property type="project" value="UniProtKB-KW"/>
</dbReference>
<evidence type="ECO:0000256" key="3">
    <source>
        <dbReference type="ARBA" id="ARBA00023211"/>
    </source>
</evidence>
<evidence type="ECO:0000256" key="1">
    <source>
        <dbReference type="ARBA" id="ARBA00022723"/>
    </source>
</evidence>
<dbReference type="GO" id="GO:0005737">
    <property type="term" value="C:cytoplasm"/>
    <property type="evidence" value="ECO:0007669"/>
    <property type="project" value="TreeGrafter"/>
</dbReference>
<keyword evidence="4" id="KW-0456">Lyase</keyword>
<dbReference type="GO" id="GO:0046872">
    <property type="term" value="F:metal ion binding"/>
    <property type="evidence" value="ECO:0007669"/>
    <property type="project" value="UniProtKB-KW"/>
</dbReference>
<dbReference type="SUPFAM" id="SSF110581">
    <property type="entry name" value="Indigoidine synthase A-like"/>
    <property type="match status" value="1"/>
</dbReference>
<evidence type="ECO:0000256" key="2">
    <source>
        <dbReference type="ARBA" id="ARBA00022801"/>
    </source>
</evidence>
<dbReference type="SUPFAM" id="SSF53613">
    <property type="entry name" value="Ribokinase-like"/>
    <property type="match status" value="1"/>
</dbReference>
<evidence type="ECO:0000313" key="8">
    <source>
        <dbReference type="RefSeq" id="XP_018320534.1"/>
    </source>
</evidence>
<dbReference type="AlphaFoldDB" id="A0A1W4W8Z3"/>
<dbReference type="InterPro" id="IPR022830">
    <property type="entry name" value="Indigdn_synthA-like"/>
</dbReference>
<gene>
    <name evidence="8" type="primary">LOC108733740</name>
</gene>
<dbReference type="InterPro" id="IPR007342">
    <property type="entry name" value="PsuG"/>
</dbReference>
<reference evidence="8" key="1">
    <citation type="submission" date="2025-08" db="UniProtKB">
        <authorList>
            <consortium name="RefSeq"/>
        </authorList>
    </citation>
    <scope>IDENTIFICATION</scope>
    <source>
        <tissue evidence="8">Entire body</tissue>
    </source>
</reference>
<keyword evidence="3" id="KW-0464">Manganese</keyword>
<feature type="domain" description="Carbohydrate kinase PfkB" evidence="6">
    <location>
        <begin position="377"/>
        <end position="508"/>
    </location>
</feature>
<dbReference type="Pfam" id="PF00294">
    <property type="entry name" value="PfkB"/>
    <property type="match status" value="1"/>
</dbReference>
<dbReference type="GO" id="GO:0006796">
    <property type="term" value="P:phosphate-containing compound metabolic process"/>
    <property type="evidence" value="ECO:0007669"/>
    <property type="project" value="UniProtKB-ARBA"/>
</dbReference>
<dbReference type="KEGG" id="apln:108733740"/>
<evidence type="ECO:0000256" key="5">
    <source>
        <dbReference type="ARBA" id="ARBA00023295"/>
    </source>
</evidence>
<evidence type="ECO:0000313" key="7">
    <source>
        <dbReference type="Proteomes" id="UP000192223"/>
    </source>
</evidence>
<dbReference type="OrthoDB" id="198885at2759"/>
<proteinExistence type="inferred from homology"/>
<dbReference type="STRING" id="224129.A0A1W4W8Z3"/>
<dbReference type="PANTHER" id="PTHR42909:SF1">
    <property type="entry name" value="CARBOHYDRATE KINASE PFKB DOMAIN-CONTAINING PROTEIN"/>
    <property type="match status" value="1"/>
</dbReference>
<keyword evidence="5" id="KW-0326">Glycosidase</keyword>
<evidence type="ECO:0000259" key="6">
    <source>
        <dbReference type="Pfam" id="PF00294"/>
    </source>
</evidence>
<dbReference type="Gene3D" id="3.40.1190.20">
    <property type="match status" value="1"/>
</dbReference>
<accession>A0A1W4W8Z3</accession>